<dbReference type="EMBL" id="JAQQBS010001425">
    <property type="protein sequence ID" value="KAK0157970.1"/>
    <property type="molecule type" value="Genomic_DNA"/>
</dbReference>
<proteinExistence type="inferred from homology"/>
<dbReference type="PANTHER" id="PTHR13281:SF0">
    <property type="entry name" value="TRANSMEMBRANE PROTEIN 70, MITOCHONDRIAL"/>
    <property type="match status" value="1"/>
</dbReference>
<dbReference type="InterPro" id="IPR045325">
    <property type="entry name" value="TMEM70/TMEM186/TMEM223"/>
</dbReference>
<evidence type="ECO:0000256" key="3">
    <source>
        <dbReference type="SAM" id="Phobius"/>
    </source>
</evidence>
<organism evidence="4 5">
    <name type="scientific">Microctonus aethiopoides</name>
    <dbReference type="NCBI Taxonomy" id="144406"/>
    <lineage>
        <taxon>Eukaryota</taxon>
        <taxon>Metazoa</taxon>
        <taxon>Ecdysozoa</taxon>
        <taxon>Arthropoda</taxon>
        <taxon>Hexapoda</taxon>
        <taxon>Insecta</taxon>
        <taxon>Pterygota</taxon>
        <taxon>Neoptera</taxon>
        <taxon>Endopterygota</taxon>
        <taxon>Hymenoptera</taxon>
        <taxon>Apocrita</taxon>
        <taxon>Ichneumonoidea</taxon>
        <taxon>Braconidae</taxon>
        <taxon>Euphorinae</taxon>
        <taxon>Microctonus</taxon>
    </lineage>
</organism>
<evidence type="ECO:0000313" key="5">
    <source>
        <dbReference type="Proteomes" id="UP001168990"/>
    </source>
</evidence>
<reference evidence="4" key="2">
    <citation type="submission" date="2023-03" db="EMBL/GenBank/DDBJ databases">
        <authorList>
            <person name="Inwood S.N."/>
            <person name="Skelly J.G."/>
            <person name="Guhlin J."/>
            <person name="Harrop T.W.R."/>
            <person name="Goldson S.G."/>
            <person name="Dearden P.K."/>
        </authorList>
    </citation>
    <scope>NUCLEOTIDE SEQUENCE</scope>
    <source>
        <strain evidence="4">Irish</strain>
        <tissue evidence="4">Whole body</tissue>
    </source>
</reference>
<feature type="region of interest" description="Disordered" evidence="2">
    <location>
        <begin position="217"/>
        <end position="245"/>
    </location>
</feature>
<evidence type="ECO:0000256" key="1">
    <source>
        <dbReference type="ARBA" id="ARBA00005280"/>
    </source>
</evidence>
<evidence type="ECO:0000256" key="2">
    <source>
        <dbReference type="SAM" id="MobiDB-lite"/>
    </source>
</evidence>
<keyword evidence="3" id="KW-1133">Transmembrane helix</keyword>
<keyword evidence="5" id="KW-1185">Reference proteome</keyword>
<dbReference type="AlphaFoldDB" id="A0AA39C5R7"/>
<evidence type="ECO:0000313" key="4">
    <source>
        <dbReference type="EMBL" id="KAK0157970.1"/>
    </source>
</evidence>
<keyword evidence="3" id="KW-0812">Transmembrane</keyword>
<accession>A0AA39C5R7</accession>
<feature type="transmembrane region" description="Helical" evidence="3">
    <location>
        <begin position="103"/>
        <end position="127"/>
    </location>
</feature>
<comment type="similarity">
    <text evidence="1">Belongs to the TMEM70 family.</text>
</comment>
<dbReference type="Proteomes" id="UP001168990">
    <property type="component" value="Unassembled WGS sequence"/>
</dbReference>
<dbReference type="GO" id="GO:0031966">
    <property type="term" value="C:mitochondrial membrane"/>
    <property type="evidence" value="ECO:0007669"/>
    <property type="project" value="TreeGrafter"/>
</dbReference>
<comment type="caution">
    <text evidence="4">The sequence shown here is derived from an EMBL/GenBank/DDBJ whole genome shotgun (WGS) entry which is preliminary data.</text>
</comment>
<reference evidence="4" key="1">
    <citation type="journal article" date="2023" name="bioRxiv">
        <title>Scaffold-level genome assemblies of two parasitoid biocontrol wasps reveal the parthenogenesis mechanism and an associated novel virus.</title>
        <authorList>
            <person name="Inwood S."/>
            <person name="Skelly J."/>
            <person name="Guhlin J."/>
            <person name="Harrop T."/>
            <person name="Goldson S."/>
            <person name="Dearden P."/>
        </authorList>
    </citation>
    <scope>NUCLEOTIDE SEQUENCE</scope>
    <source>
        <strain evidence="4">Irish</strain>
        <tissue evidence="4">Whole body</tissue>
    </source>
</reference>
<dbReference type="InterPro" id="IPR009724">
    <property type="entry name" value="TMEM70"/>
</dbReference>
<dbReference type="Pfam" id="PF06979">
    <property type="entry name" value="TMEM70"/>
    <property type="match status" value="1"/>
</dbReference>
<dbReference type="PANTHER" id="PTHR13281">
    <property type="entry name" value="TRANSMEMBRANE PROTEIN 70, MITOCHONDRIAL"/>
    <property type="match status" value="1"/>
</dbReference>
<gene>
    <name evidence="4" type="ORF">PV328_011646</name>
</gene>
<dbReference type="GO" id="GO:0033615">
    <property type="term" value="P:mitochondrial proton-transporting ATP synthase complex assembly"/>
    <property type="evidence" value="ECO:0007669"/>
    <property type="project" value="TreeGrafter"/>
</dbReference>
<evidence type="ECO:0008006" key="6">
    <source>
        <dbReference type="Google" id="ProtNLM"/>
    </source>
</evidence>
<name>A0AA39C5R7_9HYME</name>
<protein>
    <recommendedName>
        <fullName evidence="6">Transmembrane protein 70</fullName>
    </recommendedName>
</protein>
<keyword evidence="3" id="KW-0472">Membrane</keyword>
<sequence>MSFLVTARLITQRCRSQMLSINFKLISQNIFSGKNYLKTVAPVIQKRWLSDQNEIKKPTKNDSELIYHGPLSKKIKVIKLFSISTSLFNLMIQPYLLPRIIESGSIVAAVSAGLCFGFFIVITPILLHVLTKRYVINVHYDKDKNTYTASVYTFLGQLRKIEFTPDDVEQPQLQQMLTNCHIKGQPLLLDYSNFLDPIHYSTIMGYDKPMNFQLDNDKSSSNNSKFDVDDQQQTVQYNEKKSMRN</sequence>